<comment type="caution">
    <text evidence="2">The sequence shown here is derived from an EMBL/GenBank/DDBJ whole genome shotgun (WGS) entry which is preliminary data.</text>
</comment>
<dbReference type="AlphaFoldDB" id="A0A8K2AC39"/>
<dbReference type="Proteomes" id="UP000607397">
    <property type="component" value="Unassembled WGS sequence"/>
</dbReference>
<evidence type="ECO:0000313" key="2">
    <source>
        <dbReference type="EMBL" id="NCJ05598.1"/>
    </source>
</evidence>
<proteinExistence type="predicted"/>
<accession>A0A8K2AC39</accession>
<feature type="transmembrane region" description="Helical" evidence="1">
    <location>
        <begin position="23"/>
        <end position="45"/>
    </location>
</feature>
<protein>
    <recommendedName>
        <fullName evidence="4">OmpA-like domain-containing protein</fullName>
    </recommendedName>
</protein>
<keyword evidence="1" id="KW-1133">Transmembrane helix</keyword>
<dbReference type="SUPFAM" id="SSF103088">
    <property type="entry name" value="OmpA-like"/>
    <property type="match status" value="1"/>
</dbReference>
<dbReference type="RefSeq" id="WP_161824079.1">
    <property type="nucleotide sequence ID" value="NZ_WVIC01000005.1"/>
</dbReference>
<evidence type="ECO:0008006" key="4">
    <source>
        <dbReference type="Google" id="ProtNLM"/>
    </source>
</evidence>
<dbReference type="EMBL" id="WVIC01000005">
    <property type="protein sequence ID" value="NCJ05598.1"/>
    <property type="molecule type" value="Genomic_DNA"/>
</dbReference>
<sequence length="213" mass="23981">MNRYSNRILDQESLNVFRPFTDLMSNAFMIMTFFLLLSLFQAMALNRDLQSANESLQSATPIIIDEQSGDFKFQSGSAQLTSELKKYIETDIIVNIQNITQKHNIEFIQVIGHTDGQTINRSSNLDEKLELAALGQQPVAQLAPGSNADLGLMRAIAVIQLLQTSEQLKDIDFRAYSAAQLYLPSGKLATVNRSDDESRRRIEIRFVPPGQQR</sequence>
<evidence type="ECO:0000313" key="3">
    <source>
        <dbReference type="Proteomes" id="UP000607397"/>
    </source>
</evidence>
<keyword evidence="3" id="KW-1185">Reference proteome</keyword>
<reference evidence="2" key="1">
    <citation type="submission" date="2019-12" db="EMBL/GenBank/DDBJ databases">
        <title>High-Quality draft genome sequences of three cyanobacteria isolated from the limestone walls of the Old Cathedral of Coimbra.</title>
        <authorList>
            <person name="Tiago I."/>
            <person name="Soares F."/>
            <person name="Portugal A."/>
        </authorList>
    </citation>
    <scope>NUCLEOTIDE SEQUENCE [LARGE SCALE GENOMIC DNA]</scope>
    <source>
        <strain evidence="2">C</strain>
    </source>
</reference>
<organism evidence="2 3">
    <name type="scientific">Petrachloros mirabilis ULC683</name>
    <dbReference type="NCBI Taxonomy" id="2781853"/>
    <lineage>
        <taxon>Bacteria</taxon>
        <taxon>Bacillati</taxon>
        <taxon>Cyanobacteriota</taxon>
        <taxon>Cyanophyceae</taxon>
        <taxon>Synechococcales</taxon>
        <taxon>Petrachlorosaceae</taxon>
        <taxon>Petrachloros</taxon>
        <taxon>Petrachloros mirabilis</taxon>
    </lineage>
</organism>
<evidence type="ECO:0000256" key="1">
    <source>
        <dbReference type="SAM" id="Phobius"/>
    </source>
</evidence>
<keyword evidence="1" id="KW-0812">Transmembrane</keyword>
<keyword evidence="1" id="KW-0472">Membrane</keyword>
<dbReference type="InterPro" id="IPR036737">
    <property type="entry name" value="OmpA-like_sf"/>
</dbReference>
<gene>
    <name evidence="2" type="ORF">GS597_03560</name>
</gene>
<dbReference type="Gene3D" id="3.30.1330.60">
    <property type="entry name" value="OmpA-like domain"/>
    <property type="match status" value="1"/>
</dbReference>
<name>A0A8K2AC39_9CYAN</name>